<keyword evidence="2" id="KW-1185">Reference proteome</keyword>
<gene>
    <name evidence="1" type="ORF">AWB80_00394</name>
</gene>
<reference evidence="1" key="1">
    <citation type="submission" date="2016-01" db="EMBL/GenBank/DDBJ databases">
        <authorList>
            <person name="Peeters C."/>
        </authorList>
    </citation>
    <scope>NUCLEOTIDE SEQUENCE [LARGE SCALE GENOMIC DNA]</scope>
    <source>
        <strain evidence="1">LMG 29323</strain>
    </source>
</reference>
<evidence type="ECO:0000313" key="1">
    <source>
        <dbReference type="EMBL" id="SAK41444.1"/>
    </source>
</evidence>
<accession>A0A157Z7E9</accession>
<dbReference type="STRING" id="1777141.AWB80_00394"/>
<dbReference type="AlphaFoldDB" id="A0A157Z7E9"/>
<name>A0A157Z7E9_9BURK</name>
<dbReference type="Proteomes" id="UP000054911">
    <property type="component" value="Unassembled WGS sequence"/>
</dbReference>
<sequence length="76" mass="8354">MDTIRVNSCKGPKIDARAFPDVALSDFGEGAKFWTSTVAMPGTYYYFNLTDGSIDFHSAGFTLSVLLVRSVESQPR</sequence>
<comment type="caution">
    <text evidence="1">The sequence shown here is derived from an EMBL/GenBank/DDBJ whole genome shotgun (WGS) entry which is preliminary data.</text>
</comment>
<evidence type="ECO:0000313" key="2">
    <source>
        <dbReference type="Proteomes" id="UP000054911"/>
    </source>
</evidence>
<proteinExistence type="predicted"/>
<dbReference type="EMBL" id="FCOE02000001">
    <property type="protein sequence ID" value="SAK41444.1"/>
    <property type="molecule type" value="Genomic_DNA"/>
</dbReference>
<protein>
    <submittedName>
        <fullName evidence="1">Uncharacterized protein</fullName>
    </submittedName>
</protein>
<organism evidence="1 2">
    <name type="scientific">Caballeronia pedi</name>
    <dbReference type="NCBI Taxonomy" id="1777141"/>
    <lineage>
        <taxon>Bacteria</taxon>
        <taxon>Pseudomonadati</taxon>
        <taxon>Pseudomonadota</taxon>
        <taxon>Betaproteobacteria</taxon>
        <taxon>Burkholderiales</taxon>
        <taxon>Burkholderiaceae</taxon>
        <taxon>Caballeronia</taxon>
    </lineage>
</organism>